<name>A0A439D5E8_9PEZI</name>
<accession>A0A439D5E8</accession>
<organism evidence="1 2">
    <name type="scientific">Xylaria grammica</name>
    <dbReference type="NCBI Taxonomy" id="363999"/>
    <lineage>
        <taxon>Eukaryota</taxon>
        <taxon>Fungi</taxon>
        <taxon>Dikarya</taxon>
        <taxon>Ascomycota</taxon>
        <taxon>Pezizomycotina</taxon>
        <taxon>Sordariomycetes</taxon>
        <taxon>Xylariomycetidae</taxon>
        <taxon>Xylariales</taxon>
        <taxon>Xylariaceae</taxon>
        <taxon>Xylaria</taxon>
    </lineage>
</organism>
<keyword evidence="2" id="KW-1185">Reference proteome</keyword>
<protein>
    <recommendedName>
        <fullName evidence="3">Thioester reductase (TE) domain-containing protein</fullName>
    </recommendedName>
</protein>
<gene>
    <name evidence="1" type="ORF">EKO27_g5460</name>
</gene>
<reference evidence="1 2" key="1">
    <citation type="submission" date="2018-12" db="EMBL/GenBank/DDBJ databases">
        <title>Draft genome sequence of Xylaria grammica IHI A82.</title>
        <authorList>
            <person name="Buettner E."/>
            <person name="Kellner H."/>
        </authorList>
    </citation>
    <scope>NUCLEOTIDE SEQUENCE [LARGE SCALE GENOMIC DNA]</scope>
    <source>
        <strain evidence="1 2">IHI A82</strain>
    </source>
</reference>
<dbReference type="Proteomes" id="UP000286045">
    <property type="component" value="Unassembled WGS sequence"/>
</dbReference>
<dbReference type="AlphaFoldDB" id="A0A439D5E8"/>
<evidence type="ECO:0008006" key="3">
    <source>
        <dbReference type="Google" id="ProtNLM"/>
    </source>
</evidence>
<comment type="caution">
    <text evidence="1">The sequence shown here is derived from an EMBL/GenBank/DDBJ whole genome shotgun (WGS) entry which is preliminary data.</text>
</comment>
<dbReference type="STRING" id="363999.A0A439D5E8"/>
<dbReference type="EMBL" id="RYZI01000145">
    <property type="protein sequence ID" value="RWA09647.1"/>
    <property type="molecule type" value="Genomic_DNA"/>
</dbReference>
<sequence length="350" mass="39185">MGNNSEEEPVLWDRDDATHDLLDAIGIAILVSTAVDMRIEFAQEQLAAATSIAYRSCYHWCGHQSRKRGEPVLKDITPEVWAKFRKLFIGKRTMLWVSRGDSKMSPWGNMTIGFGQPAVLEEDALRVQFIDITDIGNIDAQELARYLGRELVPRLFTLPEANARPNSTTRPIFREVNIRRSFVELCDNGEGPSLLELSRYEIIEQPVPTKACSIRTPTGFHFVVLGADEASTRHFALVSSLTSMLKFLGSSLSIFDWMLAASGSEKPNISRATVIDWKMETLAPAPQRQPEVVFTGCTGFLGHYLLDTLAARPSIRKIICVTVRKLLERLQTKIPPPSSDRIVYYGGDLT</sequence>
<dbReference type="SUPFAM" id="SSF51735">
    <property type="entry name" value="NAD(P)-binding Rossmann-fold domains"/>
    <property type="match status" value="1"/>
</dbReference>
<dbReference type="Gene3D" id="3.40.50.720">
    <property type="entry name" value="NAD(P)-binding Rossmann-like Domain"/>
    <property type="match status" value="1"/>
</dbReference>
<proteinExistence type="predicted"/>
<evidence type="ECO:0000313" key="1">
    <source>
        <dbReference type="EMBL" id="RWA09647.1"/>
    </source>
</evidence>
<evidence type="ECO:0000313" key="2">
    <source>
        <dbReference type="Proteomes" id="UP000286045"/>
    </source>
</evidence>
<dbReference type="InterPro" id="IPR036291">
    <property type="entry name" value="NAD(P)-bd_dom_sf"/>
</dbReference>